<keyword evidence="16" id="KW-0564">Palmitate</keyword>
<evidence type="ECO:0000256" key="9">
    <source>
        <dbReference type="ARBA" id="ARBA00022723"/>
    </source>
</evidence>
<dbReference type="PANTHER" id="PTHR24251">
    <property type="entry name" value="OVOCHYMASE-RELATED"/>
    <property type="match status" value="1"/>
</dbReference>
<dbReference type="FunFam" id="2.60.120.290:FF:000004">
    <property type="entry name" value="Metalloendopeptidase"/>
    <property type="match status" value="1"/>
</dbReference>
<keyword evidence="15 24" id="KW-0482">Metalloprotease</keyword>
<keyword evidence="27" id="KW-1133">Transmembrane helix</keyword>
<dbReference type="InParanoid" id="L9JR85"/>
<evidence type="ECO:0000256" key="17">
    <source>
        <dbReference type="ARBA" id="ARBA00023145"/>
    </source>
</evidence>
<evidence type="ECO:0000256" key="22">
    <source>
        <dbReference type="PIRSR" id="PIRSR001199-2"/>
    </source>
</evidence>
<keyword evidence="8" id="KW-0305">Gaseous exchange</keyword>
<dbReference type="EC" id="3.4.24.-" evidence="25"/>
<evidence type="ECO:0000256" key="4">
    <source>
        <dbReference type="ARBA" id="ARBA00022473"/>
    </source>
</evidence>
<dbReference type="FunCoup" id="L9JR85">
    <property type="interactions" value="243"/>
</dbReference>
<dbReference type="SMART" id="SM00235">
    <property type="entry name" value="ZnMc"/>
    <property type="match status" value="1"/>
</dbReference>
<dbReference type="GO" id="GO:0007585">
    <property type="term" value="P:respiratory gaseous exchange by respiratory system"/>
    <property type="evidence" value="ECO:0007669"/>
    <property type="project" value="UniProtKB-KW"/>
</dbReference>
<dbReference type="FunFam" id="2.60.120.290:FF:000007">
    <property type="entry name" value="Metalloendopeptidase"/>
    <property type="match status" value="1"/>
</dbReference>
<evidence type="ECO:0000256" key="6">
    <source>
        <dbReference type="ARBA" id="ARBA00022536"/>
    </source>
</evidence>
<feature type="active site" evidence="21 24">
    <location>
        <position position="364"/>
    </location>
</feature>
<feature type="compositionally biased region" description="Basic residues" evidence="26">
    <location>
        <begin position="210"/>
        <end position="220"/>
    </location>
</feature>
<dbReference type="Pfam" id="PF14670">
    <property type="entry name" value="FXa_inhibition"/>
    <property type="match status" value="1"/>
</dbReference>
<comment type="cofactor">
    <cofactor evidence="24 25">
        <name>Zn(2+)</name>
        <dbReference type="ChEBI" id="CHEBI:29105"/>
    </cofactor>
    <text evidence="24 25">Binds 1 zinc ion per subunit.</text>
</comment>
<dbReference type="SUPFAM" id="SSF57196">
    <property type="entry name" value="EGF/Laminin"/>
    <property type="match status" value="2"/>
</dbReference>
<evidence type="ECO:0000256" key="27">
    <source>
        <dbReference type="SAM" id="Phobius"/>
    </source>
</evidence>
<dbReference type="MEROPS" id="M12.005"/>
<dbReference type="Gene3D" id="3.30.390.150">
    <property type="match status" value="1"/>
</dbReference>
<dbReference type="InterPro" id="IPR015446">
    <property type="entry name" value="BMP_1/tolloid-like"/>
</dbReference>
<evidence type="ECO:0000256" key="7">
    <source>
        <dbReference type="ARBA" id="ARBA00022670"/>
    </source>
</evidence>
<feature type="domain" description="BRICHOS" evidence="30">
    <location>
        <begin position="94"/>
        <end position="183"/>
    </location>
</feature>
<keyword evidence="27" id="KW-0812">Transmembrane</keyword>
<evidence type="ECO:0000256" key="5">
    <source>
        <dbReference type="ARBA" id="ARBA00022525"/>
    </source>
</evidence>
<dbReference type="FunFam" id="2.60.120.290:FF:000011">
    <property type="entry name" value="Metalloendopeptidase"/>
    <property type="match status" value="1"/>
</dbReference>
<dbReference type="SMART" id="SM00042">
    <property type="entry name" value="CUB"/>
    <property type="match status" value="5"/>
</dbReference>
<dbReference type="Pfam" id="PF01400">
    <property type="entry name" value="Astacin"/>
    <property type="match status" value="1"/>
</dbReference>
<dbReference type="Pfam" id="PF04089">
    <property type="entry name" value="BRICHOS"/>
    <property type="match status" value="1"/>
</dbReference>
<dbReference type="Proteomes" id="UP000011518">
    <property type="component" value="Unassembled WGS sequence"/>
</dbReference>
<evidence type="ECO:0000259" key="30">
    <source>
        <dbReference type="PROSITE" id="PS50869"/>
    </source>
</evidence>
<evidence type="ECO:0000256" key="10">
    <source>
        <dbReference type="ARBA" id="ARBA00022729"/>
    </source>
</evidence>
<dbReference type="InterPro" id="IPR000152">
    <property type="entry name" value="EGF-type_Asp/Asn_hydroxyl_site"/>
</dbReference>
<evidence type="ECO:0000256" key="13">
    <source>
        <dbReference type="ARBA" id="ARBA00022833"/>
    </source>
</evidence>
<dbReference type="InterPro" id="IPR018051">
    <property type="entry name" value="SP-C_palmitoylation_site"/>
</dbReference>
<dbReference type="PROSITE" id="PS01187">
    <property type="entry name" value="EGF_CA"/>
    <property type="match status" value="2"/>
</dbReference>
<feature type="compositionally biased region" description="Basic and acidic residues" evidence="26">
    <location>
        <begin position="1123"/>
        <end position="1138"/>
    </location>
</feature>
<feature type="binding site" evidence="22 24">
    <location>
        <position position="373"/>
    </location>
    <ligand>
        <name>Zn(2+)</name>
        <dbReference type="ChEBI" id="CHEBI:29105"/>
        <note>catalytic</note>
    </ligand>
</feature>
<feature type="compositionally biased region" description="Polar residues" evidence="26">
    <location>
        <begin position="181"/>
        <end position="199"/>
    </location>
</feature>
<keyword evidence="10" id="KW-0732">Signal</keyword>
<evidence type="ECO:0000313" key="32">
    <source>
        <dbReference type="EMBL" id="ELW52779.1"/>
    </source>
</evidence>
<feature type="binding site" evidence="22 24">
    <location>
        <position position="367"/>
    </location>
    <ligand>
        <name>Zn(2+)</name>
        <dbReference type="ChEBI" id="CHEBI:29105"/>
        <note>catalytic</note>
    </ligand>
</feature>
<dbReference type="PROSITE" id="PS50869">
    <property type="entry name" value="BRICHOS"/>
    <property type="match status" value="1"/>
</dbReference>
<keyword evidence="14" id="KW-0106">Calcium</keyword>
<dbReference type="SMART" id="SM00181">
    <property type="entry name" value="EGF"/>
    <property type="match status" value="2"/>
</dbReference>
<dbReference type="PROSITE" id="PS50026">
    <property type="entry name" value="EGF_3"/>
    <property type="match status" value="1"/>
</dbReference>
<feature type="region of interest" description="Disordered" evidence="26">
    <location>
        <begin position="1113"/>
        <end position="1139"/>
    </location>
</feature>
<protein>
    <recommendedName>
        <fullName evidence="25">Metalloendopeptidase</fullName>
        <ecNumber evidence="25">3.4.24.-</ecNumber>
    </recommendedName>
</protein>
<dbReference type="InterPro" id="IPR015091">
    <property type="entry name" value="Surfactant_protein_propep"/>
</dbReference>
<feature type="domain" description="CUB" evidence="28">
    <location>
        <begin position="472"/>
        <end position="702"/>
    </location>
</feature>
<comment type="function">
    <text evidence="1">Pulmonary surfactant associated proteins promote alveolar stability by lowering the surface tension at the air-liquid interface in the peripheral air spaces.</text>
</comment>
<feature type="domain" description="CUB" evidence="28">
    <location>
        <begin position="859"/>
        <end position="971"/>
    </location>
</feature>
<evidence type="ECO:0000313" key="33">
    <source>
        <dbReference type="Proteomes" id="UP000011518"/>
    </source>
</evidence>
<dbReference type="SMART" id="SM00019">
    <property type="entry name" value="SF_P"/>
    <property type="match status" value="1"/>
</dbReference>
<keyword evidence="27" id="KW-0472">Membrane</keyword>
<dbReference type="InterPro" id="IPR001506">
    <property type="entry name" value="Peptidase_M12A"/>
</dbReference>
<sequence>MEVSSKEVLMESPPDYSASPRSRLGIPCCPVHLKRLLIVVVVVVLVVVVIVGALLMGLHMSQKHTEMVLEMSIGAPEAQQRLALSERVGPTATFSIGSTGNLVYDFQRLLVAYKPAPGSSCLVMHMAPVNIPSLDTLIRKFQNFQVAAFLGDIALDEEDLRAFRVQQAADLRQRTARRSSIRATGTPGNSSTPGCQGTRGQPRRQTCGRWRGRSRSRRAATSRPERVWPDGVIPFVIGGNFTGPTVCPPSASSLLAVCSRNGCDLAEVRVGHLGTVAAWCPSIRRQPEGRLPAGHEALGEAHLCHFPGAHRRGQLHRVHLPTLRVSRDPWALSPWPVLTVSAGPWPEAISIGKNCDKFGIVVHELGHVIGFWHEHTRPDRDRHVSIVRENIQPGQEYNFLKMEVQEVESLGETYDFDSIMHYARNTFSRGIFLDTIVPKYEVNGVKPPIGQRTRLSKGDIAQARKLYKCPACGETLQDSTGNFSSPEYPNGYSAHMHCVWRISVTPGEKVTGGLQPLVDWAERRGPFFSCSKIEVGAPDLPGYGHSVPPEALEHCREEGRRWLAAFPACRADRGERSPQHGRHLSTFSSSPGLPCEGRDACSGPSKPRSLLLLLFAHQQACTAGPGQIILNFTSMDLYRSRLCWYDYVEVRDGFWRKAPLRGRFCGGKLPEPIVSTDSRLWVEFRSSSNWVGKGFFAVYEAICGGDVKKDNGHIQSPNYPDDYRPSKVCIWRIQVSEGFHVGLTFQSFEIERHDSCAYDYLEVRDGHSESSSLIGRYCGYEKPDDIKSTSSRLWLKFVSDGSINKAGFAVNFFKEVDECSRPNRGGCEQRCLNTLGSYKCSCDPGYELAPDKRRCEAACGGFLTKLNGSITSPGWPKEYPPNKNCIWQLVAPTQYRISLQFDFFETEGNDVCKYDFVEVRSGLTADSKLHGKFCGSEKPEVITSQYNNMRVEFKSDNTVSKKGFKAHFFSGGQDTGAACPELICSTVPAPSLTRCERSASEPVHLSTFLHVGAREHACLHLSACRFFTHVQHTGSASLVHTALARTVTLCVHVCQHLLGTERGCERLSQPCVPCAQTYVCVAQRPCHRVGGHRMTTPCPVQGSRKRGQLCSPLGDAPTSSNSECRKETGPPNKDECSKDNGGCQQDCVNTFGSYECQCRSGFVLHDDKHGCKEAGCDHKVTSTSGTITSPNWPDKYPSKKECTWAISSTPGHRVKLTFVEMDIESQPECAYDHLEAYDGRDAKAPVLGRFCGTKKPEPVLATGSRMFLRFYSDNSVQRKGFQATHSTECGGQLRAEVKTKDLYSHAQFGDNNYPGGADCEWVIVAEEGYGVELVFQTFEVEEETDCGYDYMELFDGYDSTAPRLGRYCGSGPPEEVYSAGDSVLVKFHSDDTITKKGFHLRYTSTKFQDTLHSRK</sequence>
<dbReference type="Gene3D" id="2.10.25.10">
    <property type="entry name" value="Laminin"/>
    <property type="match status" value="2"/>
</dbReference>
<dbReference type="GO" id="GO:0005576">
    <property type="term" value="C:extracellular region"/>
    <property type="evidence" value="ECO:0007669"/>
    <property type="project" value="UniProtKB-SubCell"/>
</dbReference>
<keyword evidence="3" id="KW-0767">Surface film</keyword>
<feature type="domain" description="CUB" evidence="28">
    <location>
        <begin position="1176"/>
        <end position="1288"/>
    </location>
</feature>
<reference evidence="33" key="1">
    <citation type="submission" date="2012-07" db="EMBL/GenBank/DDBJ databases">
        <title>Genome of the Chinese tree shrew, a rising model animal genetically related to primates.</title>
        <authorList>
            <person name="Zhang G."/>
            <person name="Fan Y."/>
            <person name="Yao Y."/>
            <person name="Huang Z."/>
        </authorList>
    </citation>
    <scope>NUCLEOTIDE SEQUENCE [LARGE SCALE GENOMIC DNA]</scope>
</reference>
<dbReference type="InterPro" id="IPR000742">
    <property type="entry name" value="EGF"/>
</dbReference>
<dbReference type="PROSITE" id="PS01180">
    <property type="entry name" value="CUB"/>
    <property type="match status" value="5"/>
</dbReference>
<keyword evidence="19" id="KW-0325">Glycoprotein</keyword>
<dbReference type="GO" id="GO:0008270">
    <property type="term" value="F:zinc ion binding"/>
    <property type="evidence" value="ECO:0007669"/>
    <property type="project" value="UniProtKB-UniRule"/>
</dbReference>
<evidence type="ECO:0000256" key="3">
    <source>
        <dbReference type="ARBA" id="ARBA00022439"/>
    </source>
</evidence>
<dbReference type="PROSITE" id="PS01186">
    <property type="entry name" value="EGF_2"/>
    <property type="match status" value="2"/>
</dbReference>
<dbReference type="STRING" id="246437.L9JR85"/>
<dbReference type="InterPro" id="IPR001881">
    <property type="entry name" value="EGF-like_Ca-bd_dom"/>
</dbReference>
<evidence type="ECO:0000256" key="1">
    <source>
        <dbReference type="ARBA" id="ARBA00002263"/>
    </source>
</evidence>
<dbReference type="SMART" id="SM01039">
    <property type="entry name" value="BRICHOS"/>
    <property type="match status" value="1"/>
</dbReference>
<feature type="transmembrane region" description="Helical" evidence="27">
    <location>
        <begin position="36"/>
        <end position="58"/>
    </location>
</feature>
<feature type="domain" description="CUB" evidence="28">
    <location>
        <begin position="1289"/>
        <end position="1405"/>
    </location>
</feature>
<evidence type="ECO:0000256" key="16">
    <source>
        <dbReference type="ARBA" id="ARBA00023139"/>
    </source>
</evidence>
<dbReference type="PROSITE" id="PS00341">
    <property type="entry name" value="SURFACT_PALMITOYL"/>
    <property type="match status" value="1"/>
</dbReference>
<dbReference type="InterPro" id="IPR000859">
    <property type="entry name" value="CUB_dom"/>
</dbReference>
<keyword evidence="4" id="KW-0217">Developmental protein</keyword>
<dbReference type="Gene3D" id="3.40.390.10">
    <property type="entry name" value="Collagenase (Catalytic Domain)"/>
    <property type="match status" value="1"/>
</dbReference>
<evidence type="ECO:0000256" key="19">
    <source>
        <dbReference type="ARBA" id="ARBA00023180"/>
    </source>
</evidence>
<keyword evidence="5" id="KW-0964">Secreted</keyword>
<dbReference type="InterPro" id="IPR001729">
    <property type="entry name" value="SP-C"/>
</dbReference>
<dbReference type="GO" id="GO:0004222">
    <property type="term" value="F:metalloendopeptidase activity"/>
    <property type="evidence" value="ECO:0007669"/>
    <property type="project" value="UniProtKB-UniRule"/>
</dbReference>
<keyword evidence="6 23" id="KW-0245">EGF-like domain</keyword>
<feature type="domain" description="CUB" evidence="28">
    <location>
        <begin position="703"/>
        <end position="815"/>
    </location>
</feature>
<dbReference type="GO" id="GO:0005509">
    <property type="term" value="F:calcium ion binding"/>
    <property type="evidence" value="ECO:0007669"/>
    <property type="project" value="InterPro"/>
</dbReference>
<evidence type="ECO:0000256" key="8">
    <source>
        <dbReference type="ARBA" id="ARBA00022713"/>
    </source>
</evidence>
<dbReference type="SMART" id="SM00179">
    <property type="entry name" value="EGF_CA"/>
    <property type="match status" value="2"/>
</dbReference>
<evidence type="ECO:0000259" key="29">
    <source>
        <dbReference type="PROSITE" id="PS50026"/>
    </source>
</evidence>
<evidence type="ECO:0000256" key="25">
    <source>
        <dbReference type="RuleBase" id="RU361183"/>
    </source>
</evidence>
<evidence type="ECO:0000256" key="20">
    <source>
        <dbReference type="ARBA" id="ARBA00023288"/>
    </source>
</evidence>
<dbReference type="EMBL" id="KB320953">
    <property type="protein sequence ID" value="ELW52779.1"/>
    <property type="molecule type" value="Genomic_DNA"/>
</dbReference>
<dbReference type="InterPro" id="IPR024079">
    <property type="entry name" value="MetalloPept_cat_dom_sf"/>
</dbReference>
<keyword evidence="7 24" id="KW-0645">Protease</keyword>
<dbReference type="PROSITE" id="PS00010">
    <property type="entry name" value="ASX_HYDROXYL"/>
    <property type="match status" value="1"/>
</dbReference>
<organism evidence="32 33">
    <name type="scientific">Tupaia chinensis</name>
    <name type="common">Chinese tree shrew</name>
    <name type="synonym">Tupaia belangeri chinensis</name>
    <dbReference type="NCBI Taxonomy" id="246437"/>
    <lineage>
        <taxon>Eukaryota</taxon>
        <taxon>Metazoa</taxon>
        <taxon>Chordata</taxon>
        <taxon>Craniata</taxon>
        <taxon>Vertebrata</taxon>
        <taxon>Euteleostomi</taxon>
        <taxon>Mammalia</taxon>
        <taxon>Eutheria</taxon>
        <taxon>Euarchontoglires</taxon>
        <taxon>Scandentia</taxon>
        <taxon>Tupaiidae</taxon>
        <taxon>Tupaia</taxon>
    </lineage>
</organism>
<evidence type="ECO:0000256" key="2">
    <source>
        <dbReference type="ARBA" id="ARBA00004364"/>
    </source>
</evidence>
<proteinExistence type="predicted"/>
<evidence type="ECO:0000256" key="18">
    <source>
        <dbReference type="ARBA" id="ARBA00023157"/>
    </source>
</evidence>
<dbReference type="Pfam" id="PF07645">
    <property type="entry name" value="EGF_CA"/>
    <property type="match status" value="1"/>
</dbReference>
<feature type="region of interest" description="Disordered" evidence="26">
    <location>
        <begin position="174"/>
        <end position="224"/>
    </location>
</feature>
<dbReference type="Pfam" id="PF08999">
    <property type="entry name" value="SP_C-Propep"/>
    <property type="match status" value="1"/>
</dbReference>
<dbReference type="InterPro" id="IPR049883">
    <property type="entry name" value="NOTCH1_EGF-like"/>
</dbReference>
<keyword evidence="13 22" id="KW-0862">Zinc</keyword>
<keyword evidence="33" id="KW-1185">Reference proteome</keyword>
<keyword evidence="18" id="KW-1015">Disulfide bond</keyword>
<feature type="domain" description="Peptidase M12A" evidence="31">
    <location>
        <begin position="219"/>
        <end position="470"/>
    </location>
</feature>
<evidence type="ECO:0000256" key="26">
    <source>
        <dbReference type="SAM" id="MobiDB-lite"/>
    </source>
</evidence>
<accession>L9JR85</accession>
<evidence type="ECO:0000256" key="12">
    <source>
        <dbReference type="ARBA" id="ARBA00022801"/>
    </source>
</evidence>
<dbReference type="PRINTS" id="PR00480">
    <property type="entry name" value="ASTACIN"/>
</dbReference>
<dbReference type="InterPro" id="IPR035914">
    <property type="entry name" value="Sperma_CUB_dom_sf"/>
</dbReference>
<dbReference type="eggNOG" id="KOG3714">
    <property type="taxonomic scope" value="Eukaryota"/>
</dbReference>
<evidence type="ECO:0000256" key="21">
    <source>
        <dbReference type="PIRSR" id="PIRSR001199-1"/>
    </source>
</evidence>
<dbReference type="InterPro" id="IPR007084">
    <property type="entry name" value="BRICHOS_dom"/>
</dbReference>
<dbReference type="SUPFAM" id="SSF49854">
    <property type="entry name" value="Spermadhesin, CUB domain"/>
    <property type="match status" value="5"/>
</dbReference>
<dbReference type="Gene3D" id="2.60.120.290">
    <property type="entry name" value="Spermadhesin, CUB domain"/>
    <property type="match status" value="6"/>
</dbReference>
<dbReference type="Pfam" id="PF00431">
    <property type="entry name" value="CUB"/>
    <property type="match status" value="6"/>
</dbReference>
<keyword evidence="11" id="KW-0677">Repeat</keyword>
<gene>
    <name evidence="32" type="ORF">TREES_T100017959</name>
</gene>
<evidence type="ECO:0000256" key="14">
    <source>
        <dbReference type="ARBA" id="ARBA00022837"/>
    </source>
</evidence>
<keyword evidence="9 22" id="KW-0479">Metal-binding</keyword>
<evidence type="ECO:0000259" key="28">
    <source>
        <dbReference type="PROSITE" id="PS01180"/>
    </source>
</evidence>
<evidence type="ECO:0000259" key="31">
    <source>
        <dbReference type="PROSITE" id="PS51864"/>
    </source>
</evidence>
<dbReference type="CDD" id="cd00041">
    <property type="entry name" value="CUB"/>
    <property type="match status" value="5"/>
</dbReference>
<dbReference type="GO" id="GO:0006508">
    <property type="term" value="P:proteolysis"/>
    <property type="evidence" value="ECO:0007669"/>
    <property type="project" value="UniProtKB-KW"/>
</dbReference>
<reference evidence="33" key="2">
    <citation type="journal article" date="2013" name="Nat. Commun.">
        <title>Genome of the Chinese tree shrew.</title>
        <authorList>
            <person name="Fan Y."/>
            <person name="Huang Z.Y."/>
            <person name="Cao C.C."/>
            <person name="Chen C.S."/>
            <person name="Chen Y.X."/>
            <person name="Fan D.D."/>
            <person name="He J."/>
            <person name="Hou H.L."/>
            <person name="Hu L."/>
            <person name="Hu X.T."/>
            <person name="Jiang X.T."/>
            <person name="Lai R."/>
            <person name="Lang Y.S."/>
            <person name="Liang B."/>
            <person name="Liao S.G."/>
            <person name="Mu D."/>
            <person name="Ma Y.Y."/>
            <person name="Niu Y.Y."/>
            <person name="Sun X.Q."/>
            <person name="Xia J.Q."/>
            <person name="Xiao J."/>
            <person name="Xiong Z.Q."/>
            <person name="Xu L."/>
            <person name="Yang L."/>
            <person name="Zhang Y."/>
            <person name="Zhao W."/>
            <person name="Zhao X.D."/>
            <person name="Zheng Y.T."/>
            <person name="Zhou J.M."/>
            <person name="Zhu Y.B."/>
            <person name="Zhang G.J."/>
            <person name="Wang J."/>
            <person name="Yao Y.G."/>
        </authorList>
    </citation>
    <scope>NUCLEOTIDE SEQUENCE [LARGE SCALE GENOMIC DNA]</scope>
</reference>
<name>L9JR85_TUPCH</name>
<dbReference type="SUPFAM" id="SSF55486">
    <property type="entry name" value="Metalloproteases ('zincins'), catalytic domain"/>
    <property type="match status" value="1"/>
</dbReference>
<comment type="subcellular location">
    <subcellularLocation>
        <location evidence="2">Secreted</location>
        <location evidence="2">Extracellular space</location>
        <location evidence="2">Surface film</location>
    </subcellularLocation>
</comment>
<dbReference type="PANTHER" id="PTHR24251:SF53">
    <property type="entry name" value="BONE MORPHOGENETIC PROTEIN 1"/>
    <property type="match status" value="1"/>
</dbReference>
<evidence type="ECO:0000256" key="23">
    <source>
        <dbReference type="PROSITE-ProRule" id="PRU00076"/>
    </source>
</evidence>
<evidence type="ECO:0000256" key="24">
    <source>
        <dbReference type="PROSITE-ProRule" id="PRU01211"/>
    </source>
</evidence>
<dbReference type="CDD" id="cd00054">
    <property type="entry name" value="EGF_CA"/>
    <property type="match status" value="2"/>
</dbReference>
<comment type="caution">
    <text evidence="23">Lacks conserved residue(s) required for the propagation of feature annotation.</text>
</comment>
<keyword evidence="17" id="KW-0865">Zymogen</keyword>
<dbReference type="FunFam" id="2.60.120.290:FF:000014">
    <property type="entry name" value="Metalloendopeptidase"/>
    <property type="match status" value="1"/>
</dbReference>
<feature type="binding site" evidence="22 24">
    <location>
        <position position="363"/>
    </location>
    <ligand>
        <name>Zn(2+)</name>
        <dbReference type="ChEBI" id="CHEBI:29105"/>
        <note>catalytic</note>
    </ligand>
</feature>
<dbReference type="PIRSF" id="PIRSF001199">
    <property type="entry name" value="BMP_1/tolloid-like"/>
    <property type="match status" value="1"/>
</dbReference>
<dbReference type="PROSITE" id="PS51864">
    <property type="entry name" value="ASTACIN"/>
    <property type="match status" value="1"/>
</dbReference>
<dbReference type="FunFam" id="2.10.25.10:FF:000022">
    <property type="entry name" value="Metalloendopeptidase"/>
    <property type="match status" value="2"/>
</dbReference>
<evidence type="ECO:0000256" key="15">
    <source>
        <dbReference type="ARBA" id="ARBA00023049"/>
    </source>
</evidence>
<dbReference type="InterPro" id="IPR006026">
    <property type="entry name" value="Peptidase_Metallo"/>
</dbReference>
<feature type="domain" description="EGF-like" evidence="29">
    <location>
        <begin position="815"/>
        <end position="856"/>
    </location>
</feature>
<keyword evidence="12 24" id="KW-0378">Hydrolase</keyword>
<keyword evidence="20" id="KW-0449">Lipoprotein</keyword>
<dbReference type="InterPro" id="IPR018097">
    <property type="entry name" value="EGF_Ca-bd_CS"/>
</dbReference>
<evidence type="ECO:0000256" key="11">
    <source>
        <dbReference type="ARBA" id="ARBA00022737"/>
    </source>
</evidence>